<dbReference type="OrthoDB" id="285029at2"/>
<accession>A0A074U293</accession>
<evidence type="ECO:0000256" key="3">
    <source>
        <dbReference type="NCBIfam" id="TIGR02272"/>
    </source>
</evidence>
<protein>
    <recommendedName>
        <fullName evidence="3">Gentisate 1,2-dioxygenase</fullName>
        <ecNumber evidence="3">1.13.11.4</ecNumber>
    </recommendedName>
</protein>
<keyword evidence="6" id="KW-1185">Reference proteome</keyword>
<keyword evidence="2" id="KW-0560">Oxidoreductase</keyword>
<dbReference type="PANTHER" id="PTHR41517">
    <property type="entry name" value="1,2-DIOXYGENASE PROTEIN-RELATED"/>
    <property type="match status" value="1"/>
</dbReference>
<dbReference type="InterPro" id="IPR014710">
    <property type="entry name" value="RmlC-like_jellyroll"/>
</dbReference>
<evidence type="ECO:0000313" key="6">
    <source>
        <dbReference type="Proteomes" id="UP000027725"/>
    </source>
</evidence>
<dbReference type="InterPro" id="IPR011960">
    <property type="entry name" value="Gentisate_dOase"/>
</dbReference>
<dbReference type="Gene3D" id="2.60.120.10">
    <property type="entry name" value="Jelly Rolls"/>
    <property type="match status" value="1"/>
</dbReference>
<dbReference type="STRING" id="1185766.SAMN05216224_11070"/>
<dbReference type="PANTHER" id="PTHR41517:SF1">
    <property type="entry name" value="CUPIN"/>
    <property type="match status" value="1"/>
</dbReference>
<dbReference type="InterPro" id="IPR047183">
    <property type="entry name" value="GDO-like"/>
</dbReference>
<sequence length="354" mass="39477">MSLTEKPVETAERKMFYDKIDSGSYTPLWTVLSNIITPEPKSGCLPHLWHFDEAKAYLLEAGSLITAKEAERRVLVLENPGLRGQSRITTSLYAGLQIVLPGEVAPAHRHSQSALRFVMEGNGAHTSVDGERTVMNFGDFVITPPGAWHDHGNDSDAPMIWLDGLDIPIVSVFDASFAEEHHADQQPITRQPEDSSWRYGANMLPVDYEATRIASPIFNYPYERSREGLEHLLKQGEVDPFHGIKMRYVNPVDGGWAMPTISPCLQLLPKGFKSRPYRSTDATVFVVTEGTGRSVINGKTYEWGPKDLFVVPSWHTVTHEADGDAVLFSYSDRVCQEKLGLWREDRGNAVPLGA</sequence>
<evidence type="ECO:0000259" key="4">
    <source>
        <dbReference type="Pfam" id="PF07883"/>
    </source>
</evidence>
<organism evidence="5 6">
    <name type="scientific">Thioclava dalianensis</name>
    <dbReference type="NCBI Taxonomy" id="1185766"/>
    <lineage>
        <taxon>Bacteria</taxon>
        <taxon>Pseudomonadati</taxon>
        <taxon>Pseudomonadota</taxon>
        <taxon>Alphaproteobacteria</taxon>
        <taxon>Rhodobacterales</taxon>
        <taxon>Paracoccaceae</taxon>
        <taxon>Thioclava</taxon>
    </lineage>
</organism>
<dbReference type="RefSeq" id="WP_038068044.1">
    <property type="nucleotide sequence ID" value="NZ_FOVB01000010.1"/>
</dbReference>
<dbReference type="GO" id="GO:0047922">
    <property type="term" value="F:gentisate 1,2-dioxygenase activity"/>
    <property type="evidence" value="ECO:0007669"/>
    <property type="project" value="UniProtKB-UniRule"/>
</dbReference>
<dbReference type="Proteomes" id="UP000027725">
    <property type="component" value="Unassembled WGS sequence"/>
</dbReference>
<evidence type="ECO:0000313" key="5">
    <source>
        <dbReference type="EMBL" id="KEP68747.1"/>
    </source>
</evidence>
<dbReference type="SUPFAM" id="SSF51182">
    <property type="entry name" value="RmlC-like cupins"/>
    <property type="match status" value="1"/>
</dbReference>
<reference evidence="5 6" key="1">
    <citation type="submission" date="2014-03" db="EMBL/GenBank/DDBJ databases">
        <title>The draft genome sequence of Thioclava dalianensis DLFJ1-1.</title>
        <authorList>
            <person name="Lai Q."/>
            <person name="Shao Z."/>
        </authorList>
    </citation>
    <scope>NUCLEOTIDE SEQUENCE [LARGE SCALE GENOMIC DNA]</scope>
    <source>
        <strain evidence="5 6">DLFJ1-1</strain>
    </source>
</reference>
<name>A0A074U293_9RHOB</name>
<dbReference type="CDD" id="cd02216">
    <property type="entry name" value="cupin_GDO-like_N"/>
    <property type="match status" value="1"/>
</dbReference>
<dbReference type="eggNOG" id="COG3435">
    <property type="taxonomic scope" value="Bacteria"/>
</dbReference>
<dbReference type="EC" id="1.13.11.4" evidence="3"/>
<evidence type="ECO:0000256" key="1">
    <source>
        <dbReference type="ARBA" id="ARBA00022964"/>
    </source>
</evidence>
<evidence type="ECO:0000256" key="2">
    <source>
        <dbReference type="ARBA" id="ARBA00023002"/>
    </source>
</evidence>
<dbReference type="NCBIfam" id="TIGR02272">
    <property type="entry name" value="gentisate_1_2"/>
    <property type="match status" value="1"/>
</dbReference>
<comment type="caution">
    <text evidence="5">The sequence shown here is derived from an EMBL/GenBank/DDBJ whole genome shotgun (WGS) entry which is preliminary data.</text>
</comment>
<dbReference type="Pfam" id="PF07883">
    <property type="entry name" value="Cupin_2"/>
    <property type="match status" value="1"/>
</dbReference>
<gene>
    <name evidence="5" type="ORF">DL1_08775</name>
</gene>
<dbReference type="AlphaFoldDB" id="A0A074U293"/>
<dbReference type="CDD" id="cd06992">
    <property type="entry name" value="cupin_GDO-like_C"/>
    <property type="match status" value="1"/>
</dbReference>
<keyword evidence="1 5" id="KW-0223">Dioxygenase</keyword>
<dbReference type="EMBL" id="JHEH01000024">
    <property type="protein sequence ID" value="KEP68747.1"/>
    <property type="molecule type" value="Genomic_DNA"/>
</dbReference>
<dbReference type="InterPro" id="IPR013096">
    <property type="entry name" value="Cupin_2"/>
</dbReference>
<proteinExistence type="predicted"/>
<feature type="domain" description="Cupin type-2" evidence="4">
    <location>
        <begin position="96"/>
        <end position="163"/>
    </location>
</feature>
<dbReference type="InterPro" id="IPR011051">
    <property type="entry name" value="RmlC_Cupin_sf"/>
</dbReference>